<keyword evidence="1" id="KW-0472">Membrane</keyword>
<sequence length="317" mass="33866">MAAVNCCGRVDASSQRTGIAGAARYAPAVASIRSPDLRPLQQPLGRAGRRAARAWLREHRQATDVPGVGLAIAGWGLLLPGALILLVGLTSGDELEMTIVGAVMTAIGTVLLVWRWLRRRDALRRAAGLVPFAAVNDLSYAQRVRMPMKQAGLLRQGFDQLGVDVLRAADGAEWGVWRHRIAERRGGPEVLRGYLEVPWLGPQARAAEGGPPPGLQQLLREAPLPLELEVTSGRLTVVAARPWRMTDPDVQVLVHRIRSLVADQGRQPARAARPMPASIAQLPSSRRQALAALGAGAVLALSTIAVAFAMALVRNAA</sequence>
<keyword evidence="1" id="KW-0812">Transmembrane</keyword>
<dbReference type="Proteomes" id="UP000198506">
    <property type="component" value="Unassembled WGS sequence"/>
</dbReference>
<comment type="caution">
    <text evidence="2">The sequence shown here is derived from an EMBL/GenBank/DDBJ whole genome shotgun (WGS) entry which is preliminary data.</text>
</comment>
<name>A0AA94HJV0_9MICO</name>
<evidence type="ECO:0000313" key="3">
    <source>
        <dbReference type="Proteomes" id="UP000198506"/>
    </source>
</evidence>
<proteinExistence type="predicted"/>
<accession>A0AA94HJV0</accession>
<feature type="transmembrane region" description="Helical" evidence="1">
    <location>
        <begin position="289"/>
        <end position="313"/>
    </location>
</feature>
<dbReference type="EMBL" id="FOZN01000001">
    <property type="protein sequence ID" value="SFR97673.1"/>
    <property type="molecule type" value="Genomic_DNA"/>
</dbReference>
<protein>
    <submittedName>
        <fullName evidence="2">Uncharacterized protein</fullName>
    </submittedName>
</protein>
<keyword evidence="3" id="KW-1185">Reference proteome</keyword>
<feature type="transmembrane region" description="Helical" evidence="1">
    <location>
        <begin position="97"/>
        <end position="117"/>
    </location>
</feature>
<evidence type="ECO:0000256" key="1">
    <source>
        <dbReference type="SAM" id="Phobius"/>
    </source>
</evidence>
<reference evidence="2 3" key="1">
    <citation type="submission" date="2016-10" db="EMBL/GenBank/DDBJ databases">
        <authorList>
            <person name="Varghese N."/>
            <person name="Submissions S."/>
        </authorList>
    </citation>
    <scope>NUCLEOTIDE SEQUENCE [LARGE SCALE GENOMIC DNA]</scope>
    <source>
        <strain evidence="2 3">IAM 15147</strain>
    </source>
</reference>
<gene>
    <name evidence="2" type="ORF">SAMN04487783_0129</name>
</gene>
<keyword evidence="1" id="KW-1133">Transmembrane helix</keyword>
<dbReference type="AlphaFoldDB" id="A0AA94HJV0"/>
<organism evidence="2 3">
    <name type="scientific">Agrococcus baldri</name>
    <dbReference type="NCBI Taxonomy" id="153730"/>
    <lineage>
        <taxon>Bacteria</taxon>
        <taxon>Bacillati</taxon>
        <taxon>Actinomycetota</taxon>
        <taxon>Actinomycetes</taxon>
        <taxon>Micrococcales</taxon>
        <taxon>Microbacteriaceae</taxon>
        <taxon>Agrococcus</taxon>
    </lineage>
</organism>
<evidence type="ECO:0000313" key="2">
    <source>
        <dbReference type="EMBL" id="SFR97673.1"/>
    </source>
</evidence>
<feature type="transmembrane region" description="Helical" evidence="1">
    <location>
        <begin position="67"/>
        <end position="91"/>
    </location>
</feature>